<feature type="transmembrane region" description="Helical" evidence="12">
    <location>
        <begin position="193"/>
        <end position="212"/>
    </location>
</feature>
<proteinExistence type="inferred from homology"/>
<sequence>MTSVGNATAQPGDGKKQQDEPSSPFKSYCRVFGYTDRAGWWMNAVAVICMIVSGTLLPLMDIVFGKFVTVFQQFAIGKASGDDFRSGINQYTLFFVYLFLGKFVLVYIWTTLISINGIRITKALRADFLKQALRQEIAFFDLSEAGSISGHVTTNANLVNQGISEKLGLTIQALTTFIAGFVVAFAVQWKLTLIIMATVPAIIIITSICVVIDTKNENQLMEIQSRANRLAEDVFSSIRTVHAFWAFPKLSQKYETVLDEAKTVGMKKSPNYAVMFSVEFFCIYCAYALAFWQGIRMFQRGEISEPGTVVTVVFAVLLAAQSLTQIAPQTIVISKAAAAADRIFRVIDLCIPFTANTQVLNGLDLVIPENKTTAIVGASGSGKSTVVGLIERWFLPLRGEIRLDGRPIEDYNLQWLRTNIRLVQQEPVLFNGTVFENVSYGLSGTPMADLSAEQKKKLVKEACISAFADEFVEALPNGYDTEIGERGAMISGGQKQRLAIARSIISNPRVLLLDEATSALDPNAEKIVQEALNNVAVGRTMVVIAHRLSTLRDADSIVVMSSGHIIEQGTHDQLVARQGVYSRLVQAQNLGHSQDSEDSGDELDGKNDIRPEESHSGPVGTHVKACLSTLPAKAGEKNLLTCLGIILKEQNYLLLTFVMVAISSIAGGASYPVLAILMSRVFDSFTLTGDAMVQQGDFYSLMFFVLALGNLFAYAGLGWFSNILAQFTITYYRHEVFNNILRQNMSFFDKEGSTTGALVSRLDKEPASLQELLSFNIALILIIVINLLSSCTSALVYGWKLGLVLIFGALPPLVFSGYLRIRLELKLDSDTSARFTNSSGLASEAVMAIRTVSSLALEREIIRKYEKGLGSIAKTSVKSLGWTMFWYSLTQSISFLCMAIGFWYGGRLVSFGEYSMGQFYIVFVAVIFSGEAAAVFFTYSSSISKAQHAANWIFNLRSSIEPDNKDDYPPVDEKIPEDGVSLECRDLQFSYPQRPDTRVLKGISATIKPGQFVAFVGASGCGKTTMISLLERFYDATSGTIISDGVDFTQMHLGRYRRHIALVQQEPVLYQMSIRDNILLGAEEGDGVSDEIVLEACRQANIDTFIASLPEGLSTLCGTQGLQLSGGQRQRVAIARALIRNPRLLLLDEATSSLDTESERVVQAALETAAKGAPTIDGGEGRGHHRTTVAVAHRLSTIKGADRIFVFYQRCIAEMGTHEELLDRKGIYFQMCLCQGLIGLFDFSSRIKHSKQTDTPWVIGFLYIHSPLKSSV</sequence>
<evidence type="ECO:0000256" key="2">
    <source>
        <dbReference type="ARBA" id="ARBA00007577"/>
    </source>
</evidence>
<reference evidence="15" key="2">
    <citation type="submission" date="2023-05" db="EMBL/GenBank/DDBJ databases">
        <authorList>
            <consortium name="Lawrence Berkeley National Laboratory"/>
            <person name="Steindorff A."/>
            <person name="Hensen N."/>
            <person name="Bonometti L."/>
            <person name="Westerberg I."/>
            <person name="Brannstrom I.O."/>
            <person name="Guillou S."/>
            <person name="Cros-Aarteil S."/>
            <person name="Calhoun S."/>
            <person name="Haridas S."/>
            <person name="Kuo A."/>
            <person name="Mondo S."/>
            <person name="Pangilinan J."/>
            <person name="Riley R."/>
            <person name="Labutti K."/>
            <person name="Andreopoulos B."/>
            <person name="Lipzen A."/>
            <person name="Chen C."/>
            <person name="Yanf M."/>
            <person name="Daum C."/>
            <person name="Ng V."/>
            <person name="Clum A."/>
            <person name="Ohm R."/>
            <person name="Martin F."/>
            <person name="Silar P."/>
            <person name="Natvig D."/>
            <person name="Lalanne C."/>
            <person name="Gautier V."/>
            <person name="Ament-Velasquez S.L."/>
            <person name="Kruys A."/>
            <person name="Hutchinson M.I."/>
            <person name="Powell A.J."/>
            <person name="Barry K."/>
            <person name="Miller A.N."/>
            <person name="Grigoriev I.V."/>
            <person name="Debuchy R."/>
            <person name="Gladieux P."/>
            <person name="Thoren M.H."/>
            <person name="Johannesson H."/>
        </authorList>
    </citation>
    <scope>NUCLEOTIDE SEQUENCE</scope>
    <source>
        <strain evidence="15">PSN293</strain>
    </source>
</reference>
<dbReference type="InterPro" id="IPR036640">
    <property type="entry name" value="ABC1_TM_sf"/>
</dbReference>
<feature type="domain" description="ABC transmembrane type-1" evidence="14">
    <location>
        <begin position="658"/>
        <end position="945"/>
    </location>
</feature>
<dbReference type="EMBL" id="MU858065">
    <property type="protein sequence ID" value="KAK4216831.1"/>
    <property type="molecule type" value="Genomic_DNA"/>
</dbReference>
<dbReference type="PROSITE" id="PS50893">
    <property type="entry name" value="ABC_TRANSPORTER_2"/>
    <property type="match status" value="2"/>
</dbReference>
<dbReference type="InterPro" id="IPR003593">
    <property type="entry name" value="AAA+_ATPase"/>
</dbReference>
<evidence type="ECO:0000256" key="5">
    <source>
        <dbReference type="ARBA" id="ARBA00022737"/>
    </source>
</evidence>
<protein>
    <submittedName>
        <fullName evidence="15">P-loop containing nucleoside triphosphate hydrolase protein</fullName>
    </submittedName>
</protein>
<dbReference type="GO" id="GO:0015421">
    <property type="term" value="F:ABC-type oligopeptide transporter activity"/>
    <property type="evidence" value="ECO:0007669"/>
    <property type="project" value="TreeGrafter"/>
</dbReference>
<dbReference type="GO" id="GO:0005743">
    <property type="term" value="C:mitochondrial inner membrane"/>
    <property type="evidence" value="ECO:0007669"/>
    <property type="project" value="TreeGrafter"/>
</dbReference>
<feature type="transmembrane region" description="Helical" evidence="12">
    <location>
        <begin position="917"/>
        <end position="939"/>
    </location>
</feature>
<feature type="transmembrane region" description="Helical" evidence="12">
    <location>
        <begin position="772"/>
        <end position="795"/>
    </location>
</feature>
<keyword evidence="5" id="KW-0677">Repeat</keyword>
<dbReference type="PANTHER" id="PTHR43394">
    <property type="entry name" value="ATP-DEPENDENT PERMEASE MDL1, MITOCHONDRIAL"/>
    <property type="match status" value="1"/>
</dbReference>
<dbReference type="CDD" id="cd03249">
    <property type="entry name" value="ABC_MTABC3_MDL1_MDL2"/>
    <property type="match status" value="1"/>
</dbReference>
<dbReference type="InterPro" id="IPR039421">
    <property type="entry name" value="Type_1_exporter"/>
</dbReference>
<dbReference type="GO" id="GO:0005524">
    <property type="term" value="F:ATP binding"/>
    <property type="evidence" value="ECO:0007669"/>
    <property type="project" value="UniProtKB-KW"/>
</dbReference>
<evidence type="ECO:0000259" key="14">
    <source>
        <dbReference type="PROSITE" id="PS50929"/>
    </source>
</evidence>
<feature type="transmembrane region" description="Helical" evidence="12">
    <location>
        <begin position="40"/>
        <end position="60"/>
    </location>
</feature>
<evidence type="ECO:0000256" key="8">
    <source>
        <dbReference type="ARBA" id="ARBA00022989"/>
    </source>
</evidence>
<dbReference type="CDD" id="cd18577">
    <property type="entry name" value="ABC_6TM_Pgp_ABCB1_D1_like"/>
    <property type="match status" value="1"/>
</dbReference>
<evidence type="ECO:0000259" key="13">
    <source>
        <dbReference type="PROSITE" id="PS50893"/>
    </source>
</evidence>
<dbReference type="InterPro" id="IPR017871">
    <property type="entry name" value="ABC_transporter-like_CS"/>
</dbReference>
<gene>
    <name evidence="15" type="ORF">QBC37DRAFT_385126</name>
</gene>
<dbReference type="InterPro" id="IPR011527">
    <property type="entry name" value="ABC1_TM_dom"/>
</dbReference>
<dbReference type="SMART" id="SM00382">
    <property type="entry name" value="AAA"/>
    <property type="match status" value="2"/>
</dbReference>
<dbReference type="Pfam" id="PF00664">
    <property type="entry name" value="ABC_membrane"/>
    <property type="match status" value="2"/>
</dbReference>
<feature type="transmembrane region" description="Helical" evidence="12">
    <location>
        <begin position="801"/>
        <end position="819"/>
    </location>
</feature>
<dbReference type="GO" id="GO:0090374">
    <property type="term" value="P:oligopeptide export from mitochondrion"/>
    <property type="evidence" value="ECO:0007669"/>
    <property type="project" value="TreeGrafter"/>
</dbReference>
<name>A0AAN7B8N8_9PEZI</name>
<dbReference type="FunFam" id="1.20.1560.10:FF:000057">
    <property type="entry name" value="ABC multidrug transporter SitT"/>
    <property type="match status" value="1"/>
</dbReference>
<comment type="caution">
    <text evidence="15">The sequence shown here is derived from an EMBL/GenBank/DDBJ whole genome shotgun (WGS) entry which is preliminary data.</text>
</comment>
<dbReference type="GO" id="GO:0016887">
    <property type="term" value="F:ATP hydrolysis activity"/>
    <property type="evidence" value="ECO:0007669"/>
    <property type="project" value="InterPro"/>
</dbReference>
<evidence type="ECO:0000256" key="10">
    <source>
        <dbReference type="ARBA" id="ARBA00023180"/>
    </source>
</evidence>
<evidence type="ECO:0000256" key="4">
    <source>
        <dbReference type="ARBA" id="ARBA00022692"/>
    </source>
</evidence>
<feature type="domain" description="ABC transporter" evidence="13">
    <location>
        <begin position="982"/>
        <end position="1234"/>
    </location>
</feature>
<keyword evidence="3" id="KW-0813">Transport</keyword>
<evidence type="ECO:0000256" key="6">
    <source>
        <dbReference type="ARBA" id="ARBA00022741"/>
    </source>
</evidence>
<dbReference type="AlphaFoldDB" id="A0AAN7B8N8"/>
<evidence type="ECO:0000256" key="3">
    <source>
        <dbReference type="ARBA" id="ARBA00022448"/>
    </source>
</evidence>
<keyword evidence="9 12" id="KW-0472">Membrane</keyword>
<keyword evidence="6" id="KW-0547">Nucleotide-binding</keyword>
<dbReference type="Proteomes" id="UP001301769">
    <property type="component" value="Unassembled WGS sequence"/>
</dbReference>
<comment type="subcellular location">
    <subcellularLocation>
        <location evidence="1">Membrane</location>
        <topology evidence="1">Multi-pass membrane protein</topology>
    </subcellularLocation>
</comment>
<evidence type="ECO:0000313" key="16">
    <source>
        <dbReference type="Proteomes" id="UP001301769"/>
    </source>
</evidence>
<dbReference type="PANTHER" id="PTHR43394:SF27">
    <property type="entry name" value="ATP-DEPENDENT TRANSLOCASE ABCB1-LIKE"/>
    <property type="match status" value="1"/>
</dbReference>
<keyword evidence="16" id="KW-1185">Reference proteome</keyword>
<keyword evidence="4 12" id="KW-0812">Transmembrane</keyword>
<feature type="region of interest" description="Disordered" evidence="11">
    <location>
        <begin position="1"/>
        <end position="24"/>
    </location>
</feature>
<dbReference type="FunFam" id="3.40.50.300:FF:000240">
    <property type="entry name" value="ABC transporter B family member 20"/>
    <property type="match status" value="1"/>
</dbReference>
<feature type="transmembrane region" description="Helical" evidence="12">
    <location>
        <begin position="884"/>
        <end position="905"/>
    </location>
</feature>
<dbReference type="PROSITE" id="PS50929">
    <property type="entry name" value="ABC_TM1F"/>
    <property type="match status" value="2"/>
</dbReference>
<comment type="similarity">
    <text evidence="2">Belongs to the ABC transporter superfamily. ABCB family. Multidrug resistance exporter (TC 3.A.1.201) subfamily.</text>
</comment>
<dbReference type="CDD" id="cd18578">
    <property type="entry name" value="ABC_6TM_Pgp_ABCB1_D2_like"/>
    <property type="match status" value="1"/>
</dbReference>
<feature type="compositionally biased region" description="Basic and acidic residues" evidence="11">
    <location>
        <begin position="603"/>
        <end position="615"/>
    </location>
</feature>
<feature type="region of interest" description="Disordered" evidence="11">
    <location>
        <begin position="591"/>
        <end position="621"/>
    </location>
</feature>
<feature type="transmembrane region" description="Helical" evidence="12">
    <location>
        <begin position="698"/>
        <end position="720"/>
    </location>
</feature>
<dbReference type="PROSITE" id="PS00211">
    <property type="entry name" value="ABC_TRANSPORTER_1"/>
    <property type="match status" value="2"/>
</dbReference>
<dbReference type="InterPro" id="IPR003439">
    <property type="entry name" value="ABC_transporter-like_ATP-bd"/>
</dbReference>
<evidence type="ECO:0000256" key="9">
    <source>
        <dbReference type="ARBA" id="ARBA00023136"/>
    </source>
</evidence>
<dbReference type="FunFam" id="3.40.50.300:FF:000967">
    <property type="entry name" value="ABC multidrug transporter mdr4"/>
    <property type="match status" value="1"/>
</dbReference>
<keyword evidence="7" id="KW-0067">ATP-binding</keyword>
<evidence type="ECO:0000256" key="1">
    <source>
        <dbReference type="ARBA" id="ARBA00004141"/>
    </source>
</evidence>
<keyword evidence="15" id="KW-0378">Hydrolase</keyword>
<organism evidence="15 16">
    <name type="scientific">Rhypophila decipiens</name>
    <dbReference type="NCBI Taxonomy" id="261697"/>
    <lineage>
        <taxon>Eukaryota</taxon>
        <taxon>Fungi</taxon>
        <taxon>Dikarya</taxon>
        <taxon>Ascomycota</taxon>
        <taxon>Pezizomycotina</taxon>
        <taxon>Sordariomycetes</taxon>
        <taxon>Sordariomycetidae</taxon>
        <taxon>Sordariales</taxon>
        <taxon>Naviculisporaceae</taxon>
        <taxon>Rhypophila</taxon>
    </lineage>
</organism>
<feature type="transmembrane region" description="Helical" evidence="12">
    <location>
        <begin position="167"/>
        <end position="187"/>
    </location>
</feature>
<evidence type="ECO:0000256" key="11">
    <source>
        <dbReference type="SAM" id="MobiDB-lite"/>
    </source>
</evidence>
<keyword evidence="10" id="KW-0325">Glycoprotein</keyword>
<reference evidence="15" key="1">
    <citation type="journal article" date="2023" name="Mol. Phylogenet. Evol.">
        <title>Genome-scale phylogeny and comparative genomics of the fungal order Sordariales.</title>
        <authorList>
            <person name="Hensen N."/>
            <person name="Bonometti L."/>
            <person name="Westerberg I."/>
            <person name="Brannstrom I.O."/>
            <person name="Guillou S."/>
            <person name="Cros-Aarteil S."/>
            <person name="Calhoun S."/>
            <person name="Haridas S."/>
            <person name="Kuo A."/>
            <person name="Mondo S."/>
            <person name="Pangilinan J."/>
            <person name="Riley R."/>
            <person name="LaButti K."/>
            <person name="Andreopoulos B."/>
            <person name="Lipzen A."/>
            <person name="Chen C."/>
            <person name="Yan M."/>
            <person name="Daum C."/>
            <person name="Ng V."/>
            <person name="Clum A."/>
            <person name="Steindorff A."/>
            <person name="Ohm R.A."/>
            <person name="Martin F."/>
            <person name="Silar P."/>
            <person name="Natvig D.O."/>
            <person name="Lalanne C."/>
            <person name="Gautier V."/>
            <person name="Ament-Velasquez S.L."/>
            <person name="Kruys A."/>
            <person name="Hutchinson M.I."/>
            <person name="Powell A.J."/>
            <person name="Barry K."/>
            <person name="Miller A.N."/>
            <person name="Grigoriev I.V."/>
            <person name="Debuchy R."/>
            <person name="Gladieux P."/>
            <person name="Hiltunen Thoren M."/>
            <person name="Johannesson H."/>
        </authorList>
    </citation>
    <scope>NUCLEOTIDE SEQUENCE</scope>
    <source>
        <strain evidence="15">PSN293</strain>
    </source>
</reference>
<evidence type="ECO:0000256" key="7">
    <source>
        <dbReference type="ARBA" id="ARBA00022840"/>
    </source>
</evidence>
<feature type="domain" description="ABC transmembrane type-1" evidence="14">
    <location>
        <begin position="44"/>
        <end position="335"/>
    </location>
</feature>
<dbReference type="SUPFAM" id="SSF90123">
    <property type="entry name" value="ABC transporter transmembrane region"/>
    <property type="match status" value="2"/>
</dbReference>
<accession>A0AAN7B8N8</accession>
<dbReference type="Gene3D" id="3.40.50.300">
    <property type="entry name" value="P-loop containing nucleotide triphosphate hydrolases"/>
    <property type="match status" value="2"/>
</dbReference>
<keyword evidence="8 12" id="KW-1133">Transmembrane helix</keyword>
<evidence type="ECO:0000313" key="15">
    <source>
        <dbReference type="EMBL" id="KAK4216831.1"/>
    </source>
</evidence>
<feature type="transmembrane region" description="Helical" evidence="12">
    <location>
        <begin position="652"/>
        <end position="678"/>
    </location>
</feature>
<dbReference type="Pfam" id="PF00005">
    <property type="entry name" value="ABC_tran"/>
    <property type="match status" value="2"/>
</dbReference>
<evidence type="ECO:0000256" key="12">
    <source>
        <dbReference type="SAM" id="Phobius"/>
    </source>
</evidence>
<feature type="transmembrane region" description="Helical" evidence="12">
    <location>
        <begin position="94"/>
        <end position="115"/>
    </location>
</feature>
<dbReference type="Gene3D" id="1.20.1560.10">
    <property type="entry name" value="ABC transporter type 1, transmembrane domain"/>
    <property type="match status" value="2"/>
</dbReference>
<feature type="transmembrane region" description="Helical" evidence="12">
    <location>
        <begin position="272"/>
        <end position="295"/>
    </location>
</feature>
<dbReference type="InterPro" id="IPR027417">
    <property type="entry name" value="P-loop_NTPase"/>
</dbReference>
<dbReference type="SUPFAM" id="SSF52540">
    <property type="entry name" value="P-loop containing nucleoside triphosphate hydrolases"/>
    <property type="match status" value="2"/>
</dbReference>
<feature type="domain" description="ABC transporter" evidence="13">
    <location>
        <begin position="344"/>
        <end position="587"/>
    </location>
</feature>